<gene>
    <name evidence="1" type="ORF">UFOPK1639_00631</name>
</gene>
<dbReference type="PANTHER" id="PTHR30283:SF4">
    <property type="entry name" value="PEROXIDE STRESS RESISTANCE PROTEIN YAAA"/>
    <property type="match status" value="1"/>
</dbReference>
<sequence>MIFLLPPSETKEPGGKKMAKVLSHKELDKTRKVLQQALFDICKTPSLASKALKLGPKQSGEIQVNLDLTNPKCLPALDRYTGTLYDALKAGGVTSVMRSRASKSVFIQSSLFGLISAGNQIPNYRFSAGAKIPGLNLKRLWQEAHEMVWPKLSKEIVIDMRSNSYAELAPVPKNLSCYTLDVVLEDKKGKRTRLNHFNKQAKGQFLRSALMITPAPKTVADLTSVAKLAKLKLEVSGKKLLLITYG</sequence>
<evidence type="ECO:0000313" key="1">
    <source>
        <dbReference type="EMBL" id="CAB4563950.1"/>
    </source>
</evidence>
<name>A0A6J6DIX4_9ZZZZ</name>
<dbReference type="PANTHER" id="PTHR30283">
    <property type="entry name" value="PEROXIDE STRESS RESPONSE PROTEIN YAAA"/>
    <property type="match status" value="1"/>
</dbReference>
<accession>A0A6J6DIX4</accession>
<proteinExistence type="predicted"/>
<reference evidence="1" key="1">
    <citation type="submission" date="2020-05" db="EMBL/GenBank/DDBJ databases">
        <authorList>
            <person name="Chiriac C."/>
            <person name="Salcher M."/>
            <person name="Ghai R."/>
            <person name="Kavagutti S V."/>
        </authorList>
    </citation>
    <scope>NUCLEOTIDE SEQUENCE</scope>
</reference>
<dbReference type="InterPro" id="IPR005583">
    <property type="entry name" value="YaaA"/>
</dbReference>
<dbReference type="GO" id="GO:0005829">
    <property type="term" value="C:cytosol"/>
    <property type="evidence" value="ECO:0007669"/>
    <property type="project" value="TreeGrafter"/>
</dbReference>
<dbReference type="Pfam" id="PF03883">
    <property type="entry name" value="H2O2_YaaD"/>
    <property type="match status" value="1"/>
</dbReference>
<protein>
    <submittedName>
        <fullName evidence="1">Unannotated protein</fullName>
    </submittedName>
</protein>
<dbReference type="GO" id="GO:0033194">
    <property type="term" value="P:response to hydroperoxide"/>
    <property type="evidence" value="ECO:0007669"/>
    <property type="project" value="TreeGrafter"/>
</dbReference>
<dbReference type="AlphaFoldDB" id="A0A6J6DIX4"/>
<organism evidence="1">
    <name type="scientific">freshwater metagenome</name>
    <dbReference type="NCBI Taxonomy" id="449393"/>
    <lineage>
        <taxon>unclassified sequences</taxon>
        <taxon>metagenomes</taxon>
        <taxon>ecological metagenomes</taxon>
    </lineage>
</organism>
<dbReference type="EMBL" id="CAEZTH010000065">
    <property type="protein sequence ID" value="CAB4563950.1"/>
    <property type="molecule type" value="Genomic_DNA"/>
</dbReference>